<evidence type="ECO:0000313" key="10">
    <source>
        <dbReference type="Proteomes" id="UP000078113"/>
    </source>
</evidence>
<feature type="transmembrane region" description="Helical" evidence="7">
    <location>
        <begin position="192"/>
        <end position="210"/>
    </location>
</feature>
<keyword evidence="2" id="KW-0813">Transport</keyword>
<dbReference type="GO" id="GO:0098771">
    <property type="term" value="P:inorganic ion homeostasis"/>
    <property type="evidence" value="ECO:0007669"/>
    <property type="project" value="UniProtKB-ARBA"/>
</dbReference>
<accession>A0A8X7NBM6</accession>
<evidence type="ECO:0000256" key="5">
    <source>
        <dbReference type="ARBA" id="ARBA00023136"/>
    </source>
</evidence>
<dbReference type="InterPro" id="IPR027470">
    <property type="entry name" value="Cation_efflux_CTD"/>
</dbReference>
<dbReference type="InterPro" id="IPR036259">
    <property type="entry name" value="MFS_trans_sf"/>
</dbReference>
<feature type="transmembrane region" description="Helical" evidence="7">
    <location>
        <begin position="400"/>
        <end position="419"/>
    </location>
</feature>
<dbReference type="InterPro" id="IPR058533">
    <property type="entry name" value="Cation_efflux_TM"/>
</dbReference>
<keyword evidence="10" id="KW-1185">Reference proteome</keyword>
<feature type="transmembrane region" description="Helical" evidence="7">
    <location>
        <begin position="460"/>
        <end position="480"/>
    </location>
</feature>
<dbReference type="AlphaFoldDB" id="A0A8X7NBM6"/>
<dbReference type="PANTHER" id="PTHR43791">
    <property type="entry name" value="PERMEASE-RELATED"/>
    <property type="match status" value="1"/>
</dbReference>
<name>A0A8X7NBM6_9BASI</name>
<gene>
    <name evidence="9" type="ORF">A4X09_0g1411</name>
</gene>
<dbReference type="Pfam" id="PF01545">
    <property type="entry name" value="Cation_efflux"/>
    <property type="match status" value="1"/>
</dbReference>
<evidence type="ECO:0000256" key="1">
    <source>
        <dbReference type="ARBA" id="ARBA00004141"/>
    </source>
</evidence>
<keyword evidence="5 7" id="KW-0472">Membrane</keyword>
<reference evidence="9" key="2">
    <citation type="journal article" date="2019" name="IMA Fungus">
        <title>Genome sequencing and comparison of five Tilletia species to identify candidate genes for the detection of regulated species infecting wheat.</title>
        <authorList>
            <person name="Nguyen H.D.T."/>
            <person name="Sultana T."/>
            <person name="Kesanakurti P."/>
            <person name="Hambleton S."/>
        </authorList>
    </citation>
    <scope>NUCLEOTIDE SEQUENCE</scope>
    <source>
        <strain evidence="9">DAOMC 236422</strain>
    </source>
</reference>
<dbReference type="NCBIfam" id="TIGR01297">
    <property type="entry name" value="CDF"/>
    <property type="match status" value="1"/>
</dbReference>
<feature type="compositionally biased region" description="Basic and acidic residues" evidence="6">
    <location>
        <begin position="608"/>
        <end position="622"/>
    </location>
</feature>
<dbReference type="InterPro" id="IPR027469">
    <property type="entry name" value="Cation_efflux_TMD_sf"/>
</dbReference>
<feature type="transmembrane region" description="Helical" evidence="7">
    <location>
        <begin position="373"/>
        <end position="393"/>
    </location>
</feature>
<dbReference type="InterPro" id="IPR020846">
    <property type="entry name" value="MFS_dom"/>
</dbReference>
<feature type="transmembrane region" description="Helical" evidence="7">
    <location>
        <begin position="425"/>
        <end position="448"/>
    </location>
</feature>
<proteinExistence type="predicted"/>
<dbReference type="EMBL" id="LWDG02000032">
    <property type="protein sequence ID" value="KAE8270931.1"/>
    <property type="molecule type" value="Genomic_DNA"/>
</dbReference>
<evidence type="ECO:0000259" key="8">
    <source>
        <dbReference type="PROSITE" id="PS50850"/>
    </source>
</evidence>
<dbReference type="Pfam" id="PF16916">
    <property type="entry name" value="ZT_dimer"/>
    <property type="match status" value="1"/>
</dbReference>
<dbReference type="Gene3D" id="1.20.1510.10">
    <property type="entry name" value="Cation efflux protein transmembrane domain"/>
    <property type="match status" value="1"/>
</dbReference>
<dbReference type="Gene3D" id="3.30.70.1350">
    <property type="entry name" value="Cation efflux protein, cytoplasmic domain"/>
    <property type="match status" value="1"/>
</dbReference>
<keyword evidence="3 7" id="KW-0812">Transmembrane</keyword>
<dbReference type="GO" id="GO:0016020">
    <property type="term" value="C:membrane"/>
    <property type="evidence" value="ECO:0007669"/>
    <property type="project" value="UniProtKB-SubCell"/>
</dbReference>
<feature type="transmembrane region" description="Helical" evidence="7">
    <location>
        <begin position="824"/>
        <end position="845"/>
    </location>
</feature>
<evidence type="ECO:0000256" key="7">
    <source>
        <dbReference type="SAM" id="Phobius"/>
    </source>
</evidence>
<feature type="compositionally biased region" description="Basic and acidic residues" evidence="6">
    <location>
        <begin position="700"/>
        <end position="712"/>
    </location>
</feature>
<dbReference type="InterPro" id="IPR011701">
    <property type="entry name" value="MFS"/>
</dbReference>
<dbReference type="GO" id="GO:0008324">
    <property type="term" value="F:monoatomic cation transmembrane transporter activity"/>
    <property type="evidence" value="ECO:0007669"/>
    <property type="project" value="InterPro"/>
</dbReference>
<dbReference type="FunFam" id="1.20.1510.10:FF:000005">
    <property type="entry name" value="Putative Cation diffusion facilitator 1"/>
    <property type="match status" value="1"/>
</dbReference>
<comment type="caution">
    <text evidence="9">The sequence shown here is derived from an EMBL/GenBank/DDBJ whole genome shotgun (WGS) entry which is preliminary data.</text>
</comment>
<feature type="transmembrane region" description="Helical" evidence="7">
    <location>
        <begin position="866"/>
        <end position="892"/>
    </location>
</feature>
<sequence>MSGHDMKREPESFPTLKDVKVNDLSHQTESGDFDSKESESTAPKAGIDVFFAKPAFSILSDEVQLSLRRTEGFDPELTWTKQEDRWITFKTDLCVLIPVFLIYVCLALDRSNIGNALTDNFVKDLNITQNDFNNSLLIGHAAIGVFDIPSNILAKRLGPHRYLPFLVLAWGAVTVGQGFISNKSQLYACRLLVNMFEAGAGPGYAYYLSARFYRDREIATRYAYFWSANVFASAIGGLLSLGILQLRGTHGRAGWSYLFIIYGAITMAVALFAWVWLPQSAVSASRGTFRHLWYTPRQASILTTRLLLDEPEKSEEVDAAPISTAEILETLSDWRLWTLVLCATATAIMYAPINTYSIFLIKSLGFEGYTANGLAVPGYALSIALSLTMGYLINRHGRHALYVALTNIGGCIGLLWISLIPRNKIGQYIGILWLLTFNLSAVGIIAAWTAHVVPARQRSTALALTASFNNLAGLGGSQVLRASDAPRYKHGLWALTGTCTAGALLAGVAHLALQHRQRPRSSLTLFPYWDGDDDDEVAVRRRDHLEASVLCATIDADDTHPSSDSHQPLLHRLHRLRSPSMSPLVAAAAATAQSASPRSSLDSQTHNNNDESSKDKADKGKESTATGAGIGTHARVPSVTFPSSVIERTPSPEVQIYRTGSQRRPSNSIGHPLQFTPSQQQDGAGPSRIGASPGEFPTDDDLKRAELGDRRSSVGGLSLGNPITPRDEATDPLLLRSRLVEDNDLRRRGGKGRRTDGRINEFYNTQNMHIQNLLKPMAKHARDSEDEKEGAALKVKIAIYASIIANFALAALQLYAAISSLSLSLFATAADSVFDPFANLVLNWLHRKSKNVDETKWPIGGARFETIGNIVYAFLMGSVSAILIVQSLVNIAGHKPGDKNELHIPSLVAVGAAFVTKFILFLYCYGIRQHSSQVQVLFEDHRNDLFINGFGIFTSAAGAKFAWWLDPLGAILISVAIIWSWTRTAYLQFRELAGAGAPPEFLSLIVYNAMLHHEHIQQIDSCKAYHSGPKYIVEVDLVMHPQTPLWLSHDVSQDLQDRIEDLPMVERAFIHVDHETDHRPEHRKII</sequence>
<dbReference type="Gene3D" id="1.20.1250.20">
    <property type="entry name" value="MFS general substrate transporter like domains"/>
    <property type="match status" value="2"/>
</dbReference>
<dbReference type="InterPro" id="IPR036837">
    <property type="entry name" value="Cation_efflux_CTD_sf"/>
</dbReference>
<evidence type="ECO:0000256" key="4">
    <source>
        <dbReference type="ARBA" id="ARBA00022989"/>
    </source>
</evidence>
<dbReference type="PANTHER" id="PTHR43791:SF86">
    <property type="entry name" value="MAJOR FACILITATOR SUPERFAMILY (MFS) PROFILE DOMAIN-CONTAINING PROTEIN"/>
    <property type="match status" value="1"/>
</dbReference>
<dbReference type="PROSITE" id="PS50850">
    <property type="entry name" value="MFS"/>
    <property type="match status" value="1"/>
</dbReference>
<feature type="region of interest" description="Disordered" evidence="6">
    <location>
        <begin position="584"/>
        <end position="731"/>
    </location>
</feature>
<dbReference type="GO" id="GO:0030003">
    <property type="term" value="P:intracellular monoatomic cation homeostasis"/>
    <property type="evidence" value="ECO:0007669"/>
    <property type="project" value="UniProtKB-ARBA"/>
</dbReference>
<feature type="transmembrane region" description="Helical" evidence="7">
    <location>
        <begin position="162"/>
        <end position="180"/>
    </location>
</feature>
<feature type="domain" description="Major facilitator superfamily (MFS) profile" evidence="8">
    <location>
        <begin position="95"/>
        <end position="518"/>
    </location>
</feature>
<organism evidence="9 10">
    <name type="scientific">Tilletia walkeri</name>
    <dbReference type="NCBI Taxonomy" id="117179"/>
    <lineage>
        <taxon>Eukaryota</taxon>
        <taxon>Fungi</taxon>
        <taxon>Dikarya</taxon>
        <taxon>Basidiomycota</taxon>
        <taxon>Ustilaginomycotina</taxon>
        <taxon>Exobasidiomycetes</taxon>
        <taxon>Tilletiales</taxon>
        <taxon>Tilletiaceae</taxon>
        <taxon>Tilletia</taxon>
    </lineage>
</organism>
<feature type="transmembrane region" description="Helical" evidence="7">
    <location>
        <begin position="904"/>
        <end position="925"/>
    </location>
</feature>
<feature type="compositionally biased region" description="Low complexity" evidence="6">
    <location>
        <begin position="584"/>
        <end position="600"/>
    </location>
</feature>
<feature type="transmembrane region" description="Helical" evidence="7">
    <location>
        <begin position="222"/>
        <end position="243"/>
    </location>
</feature>
<feature type="transmembrane region" description="Helical" evidence="7">
    <location>
        <begin position="255"/>
        <end position="277"/>
    </location>
</feature>
<evidence type="ECO:0000256" key="2">
    <source>
        <dbReference type="ARBA" id="ARBA00022448"/>
    </source>
</evidence>
<keyword evidence="4 7" id="KW-1133">Transmembrane helix</keyword>
<dbReference type="Proteomes" id="UP000078113">
    <property type="component" value="Unassembled WGS sequence"/>
</dbReference>
<dbReference type="SUPFAM" id="SSF161111">
    <property type="entry name" value="Cation efflux protein transmembrane domain-like"/>
    <property type="match status" value="1"/>
</dbReference>
<dbReference type="SUPFAM" id="SSF103473">
    <property type="entry name" value="MFS general substrate transporter"/>
    <property type="match status" value="1"/>
</dbReference>
<dbReference type="InterPro" id="IPR002524">
    <property type="entry name" value="Cation_efflux"/>
</dbReference>
<dbReference type="SUPFAM" id="SSF160240">
    <property type="entry name" value="Cation efflux protein cytoplasmic domain-like"/>
    <property type="match status" value="1"/>
</dbReference>
<reference evidence="9" key="1">
    <citation type="submission" date="2016-04" db="EMBL/GenBank/DDBJ databases">
        <authorList>
            <person name="Nguyen H.D."/>
            <person name="Samba Siva P."/>
            <person name="Cullis J."/>
            <person name="Levesque C.A."/>
            <person name="Hambleton S."/>
        </authorList>
    </citation>
    <scope>NUCLEOTIDE SEQUENCE</scope>
    <source>
        <strain evidence="9">DAOMC 236422</strain>
    </source>
</reference>
<feature type="transmembrane region" description="Helical" evidence="7">
    <location>
        <begin position="969"/>
        <end position="986"/>
    </location>
</feature>
<evidence type="ECO:0000313" key="9">
    <source>
        <dbReference type="EMBL" id="KAE8270931.1"/>
    </source>
</evidence>
<evidence type="ECO:0000256" key="6">
    <source>
        <dbReference type="SAM" id="MobiDB-lite"/>
    </source>
</evidence>
<feature type="compositionally biased region" description="Basic and acidic residues" evidence="6">
    <location>
        <begin position="1"/>
        <end position="23"/>
    </location>
</feature>
<feature type="region of interest" description="Disordered" evidence="6">
    <location>
        <begin position="1"/>
        <end position="40"/>
    </location>
</feature>
<protein>
    <recommendedName>
        <fullName evidence="8">Major facilitator superfamily (MFS) profile domain-containing protein</fullName>
    </recommendedName>
</protein>
<feature type="transmembrane region" description="Helical" evidence="7">
    <location>
        <begin position="797"/>
        <end position="818"/>
    </location>
</feature>
<comment type="subcellular location">
    <subcellularLocation>
        <location evidence="1">Membrane</location>
        <topology evidence="1">Multi-pass membrane protein</topology>
    </subcellularLocation>
</comment>
<feature type="transmembrane region" description="Helical" evidence="7">
    <location>
        <begin position="492"/>
        <end position="513"/>
    </location>
</feature>
<feature type="compositionally biased region" description="Polar residues" evidence="6">
    <location>
        <begin position="658"/>
        <end position="682"/>
    </location>
</feature>
<feature type="transmembrane region" description="Helical" evidence="7">
    <location>
        <begin position="336"/>
        <end position="353"/>
    </location>
</feature>
<evidence type="ECO:0000256" key="3">
    <source>
        <dbReference type="ARBA" id="ARBA00022692"/>
    </source>
</evidence>
<dbReference type="Pfam" id="PF07690">
    <property type="entry name" value="MFS_1"/>
    <property type="match status" value="1"/>
</dbReference>